<dbReference type="EMBL" id="CP033972">
    <property type="protein sequence ID" value="AZG46217.1"/>
    <property type="molecule type" value="Genomic_DNA"/>
</dbReference>
<evidence type="ECO:0000313" key="2">
    <source>
        <dbReference type="Proteomes" id="UP000271469"/>
    </source>
</evidence>
<protein>
    <submittedName>
        <fullName evidence="1">Uncharacterized protein</fullName>
    </submittedName>
</protein>
<dbReference type="KEGG" id="gom:D7316_02818"/>
<dbReference type="AlphaFoldDB" id="A0A3G8JMB8"/>
<sequence>MSAVDDDLDRLIRDRFGFGRDELVHALQTLPAHRPRAARLTDGEARLLDDAGFTEDLDDYSVVAADATAHMARIYSTAYPATEVAAGLGISDSRVRQLRLARTLWAIDDGGSWVFPAPQFELIHRKNATGRDVHEFKQIRGLDKVFPHLLARGLHPLAVAGFLDSPQPDLQIDGQPQSVREWLRCRQPMAPVLRLLEVGDWTA</sequence>
<dbReference type="RefSeq" id="WP_124708764.1">
    <property type="nucleotide sequence ID" value="NZ_CP033972.1"/>
</dbReference>
<dbReference type="OrthoDB" id="3259391at2"/>
<evidence type="ECO:0000313" key="1">
    <source>
        <dbReference type="EMBL" id="AZG46217.1"/>
    </source>
</evidence>
<reference evidence="1 2" key="1">
    <citation type="submission" date="2018-11" db="EMBL/GenBank/DDBJ databases">
        <title>Gordonia insulae sp. nov., isolated from an island soil.</title>
        <authorList>
            <person name="Kim Y.S."/>
            <person name="Kim S.B."/>
        </authorList>
    </citation>
    <scope>NUCLEOTIDE SEQUENCE [LARGE SCALE GENOMIC DNA]</scope>
    <source>
        <strain evidence="1 2">MMS17-SY073</strain>
    </source>
</reference>
<name>A0A3G8JMB8_9ACTN</name>
<accession>A0A3G8JMB8</accession>
<organism evidence="1 2">
    <name type="scientific">Gordonia insulae</name>
    <dbReference type="NCBI Taxonomy" id="2420509"/>
    <lineage>
        <taxon>Bacteria</taxon>
        <taxon>Bacillati</taxon>
        <taxon>Actinomycetota</taxon>
        <taxon>Actinomycetes</taxon>
        <taxon>Mycobacteriales</taxon>
        <taxon>Gordoniaceae</taxon>
        <taxon>Gordonia</taxon>
    </lineage>
</organism>
<dbReference type="Proteomes" id="UP000271469">
    <property type="component" value="Chromosome"/>
</dbReference>
<proteinExistence type="predicted"/>
<keyword evidence="2" id="KW-1185">Reference proteome</keyword>
<gene>
    <name evidence="1" type="ORF">D7316_02818</name>
</gene>